<proteinExistence type="predicted"/>
<dbReference type="EMBL" id="SDMP01000016">
    <property type="protein sequence ID" value="RYR02469.1"/>
    <property type="molecule type" value="Genomic_DNA"/>
</dbReference>
<dbReference type="InterPro" id="IPR004332">
    <property type="entry name" value="Transposase_MuDR"/>
</dbReference>
<comment type="caution">
    <text evidence="2">The sequence shown here is derived from an EMBL/GenBank/DDBJ whole genome shotgun (WGS) entry which is preliminary data.</text>
</comment>
<gene>
    <name evidence="2" type="ORF">Ahy_B06g081255</name>
</gene>
<dbReference type="Pfam" id="PF03108">
    <property type="entry name" value="DBD_Tnp_Mut"/>
    <property type="match status" value="1"/>
</dbReference>
<organism evidence="2 3">
    <name type="scientific">Arachis hypogaea</name>
    <name type="common">Peanut</name>
    <dbReference type="NCBI Taxonomy" id="3818"/>
    <lineage>
        <taxon>Eukaryota</taxon>
        <taxon>Viridiplantae</taxon>
        <taxon>Streptophyta</taxon>
        <taxon>Embryophyta</taxon>
        <taxon>Tracheophyta</taxon>
        <taxon>Spermatophyta</taxon>
        <taxon>Magnoliopsida</taxon>
        <taxon>eudicotyledons</taxon>
        <taxon>Gunneridae</taxon>
        <taxon>Pentapetalae</taxon>
        <taxon>rosids</taxon>
        <taxon>fabids</taxon>
        <taxon>Fabales</taxon>
        <taxon>Fabaceae</taxon>
        <taxon>Papilionoideae</taxon>
        <taxon>50 kb inversion clade</taxon>
        <taxon>dalbergioids sensu lato</taxon>
        <taxon>Dalbergieae</taxon>
        <taxon>Pterocarpus clade</taxon>
        <taxon>Arachis</taxon>
    </lineage>
</organism>
<evidence type="ECO:0000313" key="3">
    <source>
        <dbReference type="Proteomes" id="UP000289738"/>
    </source>
</evidence>
<evidence type="ECO:0000313" key="2">
    <source>
        <dbReference type="EMBL" id="RYR02469.1"/>
    </source>
</evidence>
<keyword evidence="3" id="KW-1185">Reference proteome</keyword>
<protein>
    <recommendedName>
        <fullName evidence="1">Transposase MuDR plant domain-containing protein</fullName>
    </recommendedName>
</protein>
<reference evidence="2 3" key="1">
    <citation type="submission" date="2019-01" db="EMBL/GenBank/DDBJ databases">
        <title>Sequencing of cultivated peanut Arachis hypogaea provides insights into genome evolution and oil improvement.</title>
        <authorList>
            <person name="Chen X."/>
        </authorList>
    </citation>
    <scope>NUCLEOTIDE SEQUENCE [LARGE SCALE GENOMIC DNA]</scope>
    <source>
        <strain evidence="3">cv. Fuhuasheng</strain>
        <tissue evidence="2">Leaves</tissue>
    </source>
</reference>
<feature type="domain" description="Transposase MuDR plant" evidence="1">
    <location>
        <begin position="140"/>
        <end position="201"/>
    </location>
</feature>
<name>A0A444YKT3_ARAHY</name>
<sequence>MATSMCGSCLTSTVIAKKVMELSAEVHGNSDFVQDDPPLAPQQIHIAGPVENMDVDGEKSDEKYVVKSNESGSSEDDDEEEFIPETPVEASVRYLLPASQQILAFSAVPSHYQMLDLDAIHEKTSFSNTGEDDYNLDSGVQFWVGHKFKSKDVMMQSVKNYSICRSVEYQVVESHRLKYIVYCWQYAARCTWSLRVALRQNLGYWEVRKIGGAHTCLAPTMSQDHRHVFSPPPIVPLTKFGRPPDILAMSCGSQELVNVDRVFWHWLLAIKLVLHLIDMVKFNYVEADVGNNRHLCPLLRLFL</sequence>
<accession>A0A444YKT3</accession>
<dbReference type="Proteomes" id="UP000289738">
    <property type="component" value="Chromosome B06"/>
</dbReference>
<evidence type="ECO:0000259" key="1">
    <source>
        <dbReference type="Pfam" id="PF03108"/>
    </source>
</evidence>
<dbReference type="AlphaFoldDB" id="A0A444YKT3"/>